<dbReference type="KEGG" id="cvi:CV_3742"/>
<dbReference type="PANTHER" id="PTHR34404">
    <property type="entry name" value="REGULATORY PROTEIN, FMDB FAMILY"/>
    <property type="match status" value="1"/>
</dbReference>
<evidence type="ECO:0000313" key="3">
    <source>
        <dbReference type="Proteomes" id="UP000001424"/>
    </source>
</evidence>
<dbReference type="SMART" id="SM00834">
    <property type="entry name" value="CxxC_CXXC_SSSS"/>
    <property type="match status" value="1"/>
</dbReference>
<dbReference type="Pfam" id="PF09723">
    <property type="entry name" value="Zn_ribbon_8"/>
    <property type="match status" value="1"/>
</dbReference>
<dbReference type="AlphaFoldDB" id="Q7NRN8"/>
<dbReference type="EMBL" id="AE016825">
    <property type="protein sequence ID" value="AAQ61404.1"/>
    <property type="molecule type" value="Genomic_DNA"/>
</dbReference>
<name>Q7NRN8_CHRVO</name>
<evidence type="ECO:0000313" key="2">
    <source>
        <dbReference type="EMBL" id="AAQ61404.1"/>
    </source>
</evidence>
<accession>Q7NRN8</accession>
<dbReference type="eggNOG" id="COG2331">
    <property type="taxonomic scope" value="Bacteria"/>
</dbReference>
<gene>
    <name evidence="2" type="ordered locus">CV_3742</name>
</gene>
<keyword evidence="3" id="KW-1185">Reference proteome</keyword>
<dbReference type="PANTHER" id="PTHR34404:SF2">
    <property type="entry name" value="CONSERVED SERINE RICH PROTEIN"/>
    <property type="match status" value="1"/>
</dbReference>
<dbReference type="STRING" id="243365.CV_3742"/>
<protein>
    <recommendedName>
        <fullName evidence="1">Putative regulatory protein FmdB zinc ribbon domain-containing protein</fullName>
    </recommendedName>
</protein>
<proteinExistence type="predicted"/>
<organism evidence="2 3">
    <name type="scientific">Chromobacterium violaceum (strain ATCC 12472 / DSM 30191 / JCM 1249 / CCUG 213 / NBRC 12614 / NCIMB 9131 / NCTC 9757 / MK)</name>
    <dbReference type="NCBI Taxonomy" id="243365"/>
    <lineage>
        <taxon>Bacteria</taxon>
        <taxon>Pseudomonadati</taxon>
        <taxon>Pseudomonadota</taxon>
        <taxon>Betaproteobacteria</taxon>
        <taxon>Neisseriales</taxon>
        <taxon>Chromobacteriaceae</taxon>
        <taxon>Chromobacterium</taxon>
    </lineage>
</organism>
<evidence type="ECO:0000259" key="1">
    <source>
        <dbReference type="SMART" id="SM00834"/>
    </source>
</evidence>
<sequence length="169" mass="17599">MTFLVNHLDLRDSVAGRCCSRMIESGFCIVVSVGYNGRFAGGALDLKAGGRICTVRPVLSLVPDVVQCSKRAYYAIVVNWRESKAMPIYEYRCGACGVAKEHLQKLSDAPVAACPECGSADYHKQLSAAGFQLKGSGWYATDFKGGSSSASGGSAPAGGHSCGAGCGCD</sequence>
<dbReference type="HOGENOM" id="CLU_1575705_0_0_4"/>
<reference evidence="2 3" key="1">
    <citation type="journal article" date="2003" name="Proc. Natl. Acad. Sci. U.S.A.">
        <title>The complete genome sequence of Chromobacterium violaceum reveals remarkable and exploitable bacterial adaptability.</title>
        <authorList>
            <person name="Vasconcelos A.T.R."/>
            <person name="de Almeida D.F."/>
            <person name="Almeida F.C."/>
            <person name="de Almeida L.G.P."/>
            <person name="de Almeida R."/>
            <person name="Goncalves J.A.A."/>
            <person name="Andrade E.M."/>
            <person name="Antonio R.V."/>
            <person name="Araripe J."/>
            <person name="de Araujo M.F.F."/>
            <person name="Filho S.A."/>
            <person name="Azevedo V."/>
            <person name="Batista A.J."/>
            <person name="Bataus L.A.M."/>
            <person name="Batista J.S."/>
            <person name="Belo A."/>
            <person name="vander Berg C."/>
            <person name="Blamey J."/>
            <person name="Bogo M."/>
            <person name="Bonato S."/>
            <person name="Bordignon J."/>
            <person name="Brito C.A."/>
            <person name="Brocchi M."/>
            <person name="Burity H.A."/>
            <person name="Camargo A.A."/>
            <person name="Cardoso D.D.P."/>
            <person name="Carneiro N.P."/>
            <person name="Carraro D.M."/>
            <person name="Carvalho C.M.B."/>
            <person name="Cascardo J.C.M."/>
            <person name="Cavada B.S."/>
            <person name="Chueire L.M.O."/>
            <person name="Pasa T.B.C."/>
            <person name="Duran N."/>
            <person name="Fagundes N."/>
            <person name="Falcao C.L."/>
            <person name="Fantinatti F."/>
            <person name="Farias I.P."/>
            <person name="Felipe M.S.S."/>
            <person name="Ferrari L.P."/>
            <person name="Ferro J.A."/>
            <person name="Ferro M.I.T."/>
            <person name="Franco G.R."/>
            <person name="Freitas N.S.A."/>
            <person name="Furlan L.R."/>
            <person name="Gazzinelli R.T."/>
            <person name="Gomes E.A."/>
            <person name="Goncalves P.R."/>
            <person name="Grangeiro T.B."/>
            <person name="Grattapaglia D."/>
            <person name="Grisard E.C."/>
            <person name="Guimaraes C.T."/>
            <person name="Hanna E.S."/>
            <person name="Hungria M."/>
            <person name="Jardim S.N."/>
            <person name="Laurino J."/>
            <person name="Leoi L.C.T."/>
            <person name="Fassarella L."/>
            <person name="Lima A."/>
            <person name="Loureiro M.F."/>
            <person name="Lyra M.C.P."/>
            <person name="Macedo M."/>
            <person name="Madeira H.M.F."/>
            <person name="Manfio G.P."/>
            <person name="Maranhao A.Q."/>
            <person name="Martins W.S."/>
            <person name="di Mauro S.M.Z."/>
            <person name="de Medeiros S.R.B."/>
            <person name="Meissner R.D.V."/>
            <person name="Menck C.F.M."/>
            <person name="Moreira M.A.M."/>
            <person name="Nascimento F.F."/>
            <person name="Nicolas M.F."/>
            <person name="Oliveira J.G."/>
            <person name="Oliveira S.C."/>
            <person name="Paixao R.F.C."/>
            <person name="Parente J.A."/>
            <person name="Pedrosa F.O."/>
            <person name="Pena S.J.D."/>
            <person name="Perreira J.O."/>
            <person name="Perreira M."/>
            <person name="Pinto L.S.R.C."/>
            <person name="Pinto L.S."/>
            <person name="Porto J.I.R."/>
            <person name="Potrich D.P."/>
            <person name="Neto C.E.R."/>
            <person name="Reis A.M.M."/>
            <person name="Rigo L.U."/>
            <person name="Rondinelli E."/>
            <person name="dos Santos E.B.P."/>
            <person name="Santos F.R."/>
            <person name="Schneider M.P.C."/>
            <person name="Seuanez H.N."/>
            <person name="Silva A.M.R."/>
            <person name="da Silva A.L.C."/>
            <person name="Silva D.W."/>
            <person name="Silva R."/>
            <person name="Simoes I.C."/>
            <person name="Simon D."/>
            <person name="Soares C.M.A."/>
            <person name="Soares R.B.A."/>
            <person name="Souza E.M."/>
            <person name="Souza K.R.L."/>
            <person name="Souza R.C."/>
            <person name="Steffens M.B.R."/>
            <person name="Steindel M."/>
            <person name="Teixeira S.R."/>
            <person name="Urmenyi T."/>
            <person name="Vettore A."/>
            <person name="Wassem R."/>
            <person name="Zaha A."/>
            <person name="Simpson A.J.G."/>
        </authorList>
    </citation>
    <scope>NUCLEOTIDE SEQUENCE [LARGE SCALE GENOMIC DNA]</scope>
    <source>
        <strain evidence="3">ATCC 12472 / DSM 30191 / JCM 1249 / NBRC 12614 / NCIMB 9131 / NCTC 9757</strain>
    </source>
</reference>
<feature type="domain" description="Putative regulatory protein FmdB zinc ribbon" evidence="1">
    <location>
        <begin position="86"/>
        <end position="127"/>
    </location>
</feature>
<dbReference type="NCBIfam" id="TIGR02605">
    <property type="entry name" value="CxxC_CxxC_SSSS"/>
    <property type="match status" value="1"/>
</dbReference>
<dbReference type="InterPro" id="IPR013429">
    <property type="entry name" value="Regulatory_FmdB_Zinc_ribbon"/>
</dbReference>
<dbReference type="Proteomes" id="UP000001424">
    <property type="component" value="Chromosome"/>
</dbReference>